<organism evidence="5 6">
    <name type="scientific">Chaetoceros tenuissimus</name>
    <dbReference type="NCBI Taxonomy" id="426638"/>
    <lineage>
        <taxon>Eukaryota</taxon>
        <taxon>Sar</taxon>
        <taxon>Stramenopiles</taxon>
        <taxon>Ochrophyta</taxon>
        <taxon>Bacillariophyta</taxon>
        <taxon>Coscinodiscophyceae</taxon>
        <taxon>Chaetocerotophycidae</taxon>
        <taxon>Chaetocerotales</taxon>
        <taxon>Chaetocerotaceae</taxon>
        <taxon>Chaetoceros</taxon>
    </lineage>
</organism>
<dbReference type="Pfam" id="PF24606">
    <property type="entry name" value="CEMIP_beta-hel"/>
    <property type="match status" value="1"/>
</dbReference>
<feature type="domain" description="EGF-like" evidence="4">
    <location>
        <begin position="1027"/>
        <end position="1066"/>
    </location>
</feature>
<dbReference type="Proteomes" id="UP001054902">
    <property type="component" value="Unassembled WGS sequence"/>
</dbReference>
<name>A0AAD3H1X7_9STRA</name>
<dbReference type="PANTHER" id="PTHR46769">
    <property type="entry name" value="POLYCYSTIC KIDNEY AND HEPATIC DISEASE 1 (AUTOSOMAL RECESSIVE)-LIKE 1"/>
    <property type="match status" value="1"/>
</dbReference>
<accession>A0AAD3H1X7</accession>
<reference evidence="5 6" key="1">
    <citation type="journal article" date="2021" name="Sci. Rep.">
        <title>The genome of the diatom Chaetoceros tenuissimus carries an ancient integrated fragment of an extant virus.</title>
        <authorList>
            <person name="Hongo Y."/>
            <person name="Kimura K."/>
            <person name="Takaki Y."/>
            <person name="Yoshida Y."/>
            <person name="Baba S."/>
            <person name="Kobayashi G."/>
            <person name="Nagasaki K."/>
            <person name="Hano T."/>
            <person name="Tomaru Y."/>
        </authorList>
    </citation>
    <scope>NUCLEOTIDE SEQUENCE [LARGE SCALE GENOMIC DNA]</scope>
    <source>
        <strain evidence="5 6">NIES-3715</strain>
    </source>
</reference>
<feature type="region of interest" description="Disordered" evidence="3">
    <location>
        <begin position="1173"/>
        <end position="1196"/>
    </location>
</feature>
<sequence length="1490" mass="160433">MYLPWKKILSLVICTNSIHSTGAAFTQSDEALYLENFDAINADAYAAIDDPDIELPQGLKLCKKNVAPFVSPSAFEERIVNGSGKVSISDVKAVCDEASICIIPSGLELEIDGNLNVAALIVRGSVEWNDTKAPTDGFVCAGYVAIEDNGSWNMNLSNKSGWIFIKDNGAYHPKLRTRAFGSTSSSSSFSPSVNIEGEKMERTWSLLSKPLSSGDSEMKLLHNPNMMGWKVGDRIGIAPTERLSRGRGQEFRIESIDEDGKITLNVASKYSVEAEFLPPQLDGGQPLLKSGEVVNLSRNIIITGDDFSHVGCDPNLPEAVAGEETSVEGCRCSSFRSTCTMGLHTIHMHHGVARIQNTRVEKCGQRGVEGKYCLHFHHMHDCPDCLFANNAIENSQQRGIIIHGTHQSLVENNVLYNIRGSGIYVEDGNEMLNQISYNVYICNYPFSDDVFHGCTVPGTSNRIADTKDNQAGIFSRSATNDLIGNRSANGFNGMLISASSIGRGSKYGKVCEADGIMGRIEGNTFHGNGRFGTYTLSYNYPKLTDRSVASDGENIDKSLCQGFDEEGSTRGVATTFKNNVDYGNAFVGHYEAGDIQYYGHQSFDNNNLLYWKETKNFGNGCSSHVSGSHFSNGNVALPDIGTFIIENTTFSDQVTIEANHHCNVGTTGFLCFPQYLLHNVNWLVKKEDTQKWFYFQYENTQAHTSNQNHGGIISLSPADANTVINGSTLPNSFFPPGYVSLVSSKFDYLLSMPGNICELSTSIGLGELYDNGILCRAPLRALRVYSKGLLSNTSPPLRVDIFHRSGGTSQQTNSADATTYIPYHQTGGDFQSRKQGYAFPVVVGLEHSYRLGIGYSNEDFPLDWVVEFSDTVVGNRWAEEFIYLDLKGQRSCGQNGLLSSHHDRKYIWSGDEYLDDNVWGNHGACTNAADEQKIECLDEGVMPSASCSSLCQADCESFNAVCDCRTETCRCKEGFMGHDCSIDLCNAARCGEHGHCSAQYLGTMALLPVTSEQACICDEGWSGPLCTFNPCEEQGLDCSGHGKCVAVSPNEAVCECDAGYSGNNCEESCFNACPGAYPFGCSDNILGAVKYGCTASGGCNYLKQNEEYPFDGFCTFKDTSVEAECECEVDDCNTAGTCTDGLCSAPIPLPDNSPCNSVPFGVCRDGSCISDDEEVSPAPSSEPVPTSSITSSPSSSQTFCGCKSCDQSALNNLAGAYSCGARIEWLQSQAGGSFTEFDACFIIGNTEFPEECGGCDPTSCDESSTPTQAPVPYSSSSPSTFIPSKSPTSTPSIFPTESPSKFRTNIPSSIPTAPITANYPCGCATCDETALSALAGAYSCGARIQWLQSAAGGSLSEDGACFVIGSIEFPQECGKCNPTVCNDTPSPSLVPSKSPTYTPSDSPTPLPSARPSARPTKSPTQIPTIRHPCGCSTCDDTALNTLAGAYTCGARIQWLQSVAGGSMSEEEACIRIGSIEFPLECGKCDPNRCK</sequence>
<protein>
    <recommendedName>
        <fullName evidence="4">EGF-like domain-containing protein</fullName>
    </recommendedName>
</protein>
<evidence type="ECO:0000256" key="1">
    <source>
        <dbReference type="ARBA" id="ARBA00022729"/>
    </source>
</evidence>
<evidence type="ECO:0000256" key="3">
    <source>
        <dbReference type="SAM" id="MobiDB-lite"/>
    </source>
</evidence>
<feature type="disulfide bond" evidence="2">
    <location>
        <begin position="1056"/>
        <end position="1065"/>
    </location>
</feature>
<feature type="compositionally biased region" description="Low complexity" evidence="3">
    <location>
        <begin position="1391"/>
        <end position="1401"/>
    </location>
</feature>
<feature type="region of interest" description="Disordered" evidence="3">
    <location>
        <begin position="1266"/>
        <end position="1306"/>
    </location>
</feature>
<dbReference type="InterPro" id="IPR012334">
    <property type="entry name" value="Pectin_lyas_fold"/>
</dbReference>
<evidence type="ECO:0000259" key="4">
    <source>
        <dbReference type="PROSITE" id="PS50026"/>
    </source>
</evidence>
<keyword evidence="6" id="KW-1185">Reference proteome</keyword>
<dbReference type="InterPro" id="IPR011050">
    <property type="entry name" value="Pectin_lyase_fold/virulence"/>
</dbReference>
<dbReference type="Gene3D" id="2.10.25.10">
    <property type="entry name" value="Laminin"/>
    <property type="match status" value="2"/>
</dbReference>
<gene>
    <name evidence="5" type="ORF">CTEN210_03771</name>
</gene>
<dbReference type="PROSITE" id="PS00022">
    <property type="entry name" value="EGF_1"/>
    <property type="match status" value="1"/>
</dbReference>
<dbReference type="Gene3D" id="2.160.20.10">
    <property type="entry name" value="Single-stranded right-handed beta-helix, Pectin lyase-like"/>
    <property type="match status" value="1"/>
</dbReference>
<evidence type="ECO:0000256" key="2">
    <source>
        <dbReference type="PROSITE-ProRule" id="PRU00076"/>
    </source>
</evidence>
<dbReference type="SMART" id="SM00181">
    <property type="entry name" value="EGF"/>
    <property type="match status" value="3"/>
</dbReference>
<dbReference type="SUPFAM" id="SSF51126">
    <property type="entry name" value="Pectin lyase-like"/>
    <property type="match status" value="1"/>
</dbReference>
<comment type="caution">
    <text evidence="2">Lacks conserved residue(s) required for the propagation of feature annotation.</text>
</comment>
<dbReference type="PANTHER" id="PTHR46769:SF2">
    <property type="entry name" value="FIBROCYSTIN-L ISOFORM 2 PRECURSOR-RELATED"/>
    <property type="match status" value="1"/>
</dbReference>
<dbReference type="EMBL" id="BLLK01000022">
    <property type="protein sequence ID" value="GFH47296.1"/>
    <property type="molecule type" value="Genomic_DNA"/>
</dbReference>
<evidence type="ECO:0000313" key="6">
    <source>
        <dbReference type="Proteomes" id="UP001054902"/>
    </source>
</evidence>
<dbReference type="InterPro" id="IPR006626">
    <property type="entry name" value="PbH1"/>
</dbReference>
<comment type="caution">
    <text evidence="5">The sequence shown here is derived from an EMBL/GenBank/DDBJ whole genome shotgun (WGS) entry which is preliminary data.</text>
</comment>
<keyword evidence="2" id="KW-1015">Disulfide bond</keyword>
<dbReference type="InterPro" id="IPR055401">
    <property type="entry name" value="CEMIP_beta-hel_dom"/>
</dbReference>
<keyword evidence="2" id="KW-0245">EGF-like domain</keyword>
<dbReference type="SMART" id="SM00710">
    <property type="entry name" value="PbH1"/>
    <property type="match status" value="4"/>
</dbReference>
<feature type="region of interest" description="Disordered" evidence="3">
    <location>
        <begin position="1387"/>
        <end position="1421"/>
    </location>
</feature>
<dbReference type="InterPro" id="IPR000742">
    <property type="entry name" value="EGF"/>
</dbReference>
<proteinExistence type="predicted"/>
<keyword evidence="1" id="KW-0732">Signal</keyword>
<evidence type="ECO:0000313" key="5">
    <source>
        <dbReference type="EMBL" id="GFH47296.1"/>
    </source>
</evidence>
<dbReference type="InterPro" id="IPR052387">
    <property type="entry name" value="Fibrocystin"/>
</dbReference>
<feature type="compositionally biased region" description="Low complexity" evidence="3">
    <location>
        <begin position="1176"/>
        <end position="1196"/>
    </location>
</feature>
<feature type="compositionally biased region" description="Low complexity" evidence="3">
    <location>
        <begin position="1274"/>
        <end position="1299"/>
    </location>
</feature>
<dbReference type="PROSITE" id="PS50026">
    <property type="entry name" value="EGF_3"/>
    <property type="match status" value="1"/>
</dbReference>